<feature type="compositionally biased region" description="Basic and acidic residues" evidence="1">
    <location>
        <begin position="10"/>
        <end position="19"/>
    </location>
</feature>
<dbReference type="InterPro" id="IPR010730">
    <property type="entry name" value="HET"/>
</dbReference>
<name>A0A4Q4TE44_9PEZI</name>
<accession>A0A4Q4TE44</accession>
<dbReference type="STRING" id="155417.A0A4Q4TE44"/>
<dbReference type="PANTHER" id="PTHR24148">
    <property type="entry name" value="ANKYRIN REPEAT DOMAIN-CONTAINING PROTEIN 39 HOMOLOG-RELATED"/>
    <property type="match status" value="1"/>
</dbReference>
<gene>
    <name evidence="3" type="ORF">DL764_004575</name>
</gene>
<feature type="region of interest" description="Disordered" evidence="1">
    <location>
        <begin position="1"/>
        <end position="56"/>
    </location>
</feature>
<keyword evidence="4" id="KW-1185">Reference proteome</keyword>
<dbReference type="Pfam" id="PF06985">
    <property type="entry name" value="HET"/>
    <property type="match status" value="1"/>
</dbReference>
<dbReference type="OrthoDB" id="5571888at2759"/>
<comment type="caution">
    <text evidence="3">The sequence shown here is derived from an EMBL/GenBank/DDBJ whole genome shotgun (WGS) entry which is preliminary data.</text>
</comment>
<evidence type="ECO:0000259" key="2">
    <source>
        <dbReference type="Pfam" id="PF06985"/>
    </source>
</evidence>
<sequence length="165" mass="18463">MSSVTVDTHLNAELRRQARIDGSLPSPDRPWDQASDIPGDDEASPDPSNDSTRENADKNIENLYRDVPLGKPGSIRLLRLLPHEDENAGIQCQLFEYALQGLGDGARLYEALSYVWGSSSSHRSLSVNGNDIRVRENLHAALLRLRDPHFERIIWVDAICINQAH</sequence>
<protein>
    <recommendedName>
        <fullName evidence="2">Heterokaryon incompatibility domain-containing protein</fullName>
    </recommendedName>
</protein>
<dbReference type="InterPro" id="IPR052895">
    <property type="entry name" value="HetReg/Transcr_Mod"/>
</dbReference>
<dbReference type="AlphaFoldDB" id="A0A4Q4TE44"/>
<dbReference type="PANTHER" id="PTHR24148:SF78">
    <property type="entry name" value="HETEROKARYON INCOMPATIBILITY DOMAIN-CONTAINING PROTEIN"/>
    <property type="match status" value="1"/>
</dbReference>
<feature type="domain" description="Heterokaryon incompatibility" evidence="2">
    <location>
        <begin position="109"/>
        <end position="164"/>
    </location>
</feature>
<organism evidence="3 4">
    <name type="scientific">Monosporascus ibericus</name>
    <dbReference type="NCBI Taxonomy" id="155417"/>
    <lineage>
        <taxon>Eukaryota</taxon>
        <taxon>Fungi</taxon>
        <taxon>Dikarya</taxon>
        <taxon>Ascomycota</taxon>
        <taxon>Pezizomycotina</taxon>
        <taxon>Sordariomycetes</taxon>
        <taxon>Xylariomycetidae</taxon>
        <taxon>Xylariales</taxon>
        <taxon>Xylariales incertae sedis</taxon>
        <taxon>Monosporascus</taxon>
    </lineage>
</organism>
<evidence type="ECO:0000313" key="3">
    <source>
        <dbReference type="EMBL" id="RYP04272.1"/>
    </source>
</evidence>
<dbReference type="EMBL" id="QJNU01000218">
    <property type="protein sequence ID" value="RYP04272.1"/>
    <property type="molecule type" value="Genomic_DNA"/>
</dbReference>
<proteinExistence type="predicted"/>
<reference evidence="3 4" key="1">
    <citation type="submission" date="2018-06" db="EMBL/GenBank/DDBJ databases">
        <title>Complete Genomes of Monosporascus.</title>
        <authorList>
            <person name="Robinson A.J."/>
            <person name="Natvig D.O."/>
        </authorList>
    </citation>
    <scope>NUCLEOTIDE SEQUENCE [LARGE SCALE GENOMIC DNA]</scope>
    <source>
        <strain evidence="3 4">CBS 110550</strain>
    </source>
</reference>
<evidence type="ECO:0000313" key="4">
    <source>
        <dbReference type="Proteomes" id="UP000293360"/>
    </source>
</evidence>
<dbReference type="Proteomes" id="UP000293360">
    <property type="component" value="Unassembled WGS sequence"/>
</dbReference>
<evidence type="ECO:0000256" key="1">
    <source>
        <dbReference type="SAM" id="MobiDB-lite"/>
    </source>
</evidence>